<dbReference type="Pfam" id="PF01476">
    <property type="entry name" value="LysM"/>
    <property type="match status" value="2"/>
</dbReference>
<comment type="caution">
    <text evidence="4">The sequence shown here is derived from an EMBL/GenBank/DDBJ whole genome shotgun (WGS) entry which is preliminary data.</text>
</comment>
<dbReference type="InterPro" id="IPR000782">
    <property type="entry name" value="FAS1_domain"/>
</dbReference>
<dbReference type="SUPFAM" id="SSF82153">
    <property type="entry name" value="FAS1 domain"/>
    <property type="match status" value="1"/>
</dbReference>
<protein>
    <submittedName>
        <fullName evidence="4">Beta-Ig-H3 fasciclin</fullName>
    </submittedName>
</protein>
<dbReference type="AlphaFoldDB" id="A0A2P6TWP4"/>
<evidence type="ECO:0000259" key="2">
    <source>
        <dbReference type="PROSITE" id="PS50213"/>
    </source>
</evidence>
<proteinExistence type="predicted"/>
<dbReference type="SMART" id="SM00257">
    <property type="entry name" value="LysM"/>
    <property type="match status" value="2"/>
</dbReference>
<dbReference type="OrthoDB" id="513636at2759"/>
<dbReference type="Proteomes" id="UP000239899">
    <property type="component" value="Unassembled WGS sequence"/>
</dbReference>
<dbReference type="InterPro" id="IPR050904">
    <property type="entry name" value="Adhesion/Biosynth-related"/>
</dbReference>
<dbReference type="CDD" id="cd00118">
    <property type="entry name" value="LysM"/>
    <property type="match status" value="2"/>
</dbReference>
<evidence type="ECO:0000313" key="4">
    <source>
        <dbReference type="EMBL" id="PRW58483.1"/>
    </source>
</evidence>
<name>A0A2P6TWP4_CHLSO</name>
<accession>A0A2P6TWP4</accession>
<dbReference type="Gene3D" id="2.30.180.10">
    <property type="entry name" value="FAS1 domain"/>
    <property type="match status" value="1"/>
</dbReference>
<dbReference type="Gene3D" id="3.10.350.10">
    <property type="entry name" value="LysM domain"/>
    <property type="match status" value="2"/>
</dbReference>
<dbReference type="PROSITE" id="PS50213">
    <property type="entry name" value="FAS1"/>
    <property type="match status" value="1"/>
</dbReference>
<evidence type="ECO:0000313" key="5">
    <source>
        <dbReference type="Proteomes" id="UP000239899"/>
    </source>
</evidence>
<sequence>MRQAVLLCALALLAGQAAAHCNYRLGIGETLSEIAKAYEIDLEDVIAANPQLGDPNVVMAGSIIRLPCKPQKRGNNLLDLLEHRNETAELVQAIYTAGMSDALEEIDSDATLFAPIDSAFDALLDKLNVNLTDLAANPKQLMDILQYHLVLGDSLRAQDIKEGETQVETALGKDITVVKKGKDVSIKLPNGDEAKVVTADLRGGQAVVHLIDLVLTPPAEEEQKPAEPAAAPAGAPGSGPCTYTIASGDTLAAIGIKFGTTVDAILKLNPSISDPNKIVAGSSINVRQC</sequence>
<feature type="domain" description="LysM" evidence="3">
    <location>
        <begin position="21"/>
        <end position="66"/>
    </location>
</feature>
<dbReference type="PANTHER" id="PTHR10900">
    <property type="entry name" value="PERIOSTIN-RELATED"/>
    <property type="match status" value="1"/>
</dbReference>
<reference evidence="4 5" key="1">
    <citation type="journal article" date="2018" name="Plant J.">
        <title>Genome sequences of Chlorella sorokiniana UTEX 1602 and Micractinium conductrix SAG 241.80: implications to maltose excretion by a green alga.</title>
        <authorList>
            <person name="Arriola M.B."/>
            <person name="Velmurugan N."/>
            <person name="Zhang Y."/>
            <person name="Plunkett M.H."/>
            <person name="Hondzo H."/>
            <person name="Barney B.M."/>
        </authorList>
    </citation>
    <scope>NUCLEOTIDE SEQUENCE [LARGE SCALE GENOMIC DNA]</scope>
    <source>
        <strain evidence="5">UTEX 1602</strain>
    </source>
</reference>
<dbReference type="PANTHER" id="PTHR10900:SF77">
    <property type="entry name" value="FI19380P1"/>
    <property type="match status" value="1"/>
</dbReference>
<organism evidence="4 5">
    <name type="scientific">Chlorella sorokiniana</name>
    <name type="common">Freshwater green alga</name>
    <dbReference type="NCBI Taxonomy" id="3076"/>
    <lineage>
        <taxon>Eukaryota</taxon>
        <taxon>Viridiplantae</taxon>
        <taxon>Chlorophyta</taxon>
        <taxon>core chlorophytes</taxon>
        <taxon>Trebouxiophyceae</taxon>
        <taxon>Chlorellales</taxon>
        <taxon>Chlorellaceae</taxon>
        <taxon>Chlorella clade</taxon>
        <taxon>Chlorella</taxon>
    </lineage>
</organism>
<dbReference type="InterPro" id="IPR036779">
    <property type="entry name" value="LysM_dom_sf"/>
</dbReference>
<dbReference type="SUPFAM" id="SSF54106">
    <property type="entry name" value="LysM domain"/>
    <property type="match status" value="2"/>
</dbReference>
<keyword evidence="5" id="KW-1185">Reference proteome</keyword>
<dbReference type="GO" id="GO:0005615">
    <property type="term" value="C:extracellular space"/>
    <property type="evidence" value="ECO:0007669"/>
    <property type="project" value="TreeGrafter"/>
</dbReference>
<feature type="chain" id="PRO_5015111860" evidence="1">
    <location>
        <begin position="20"/>
        <end position="289"/>
    </location>
</feature>
<dbReference type="PROSITE" id="PS51782">
    <property type="entry name" value="LYSM"/>
    <property type="match status" value="2"/>
</dbReference>
<dbReference type="Pfam" id="PF02469">
    <property type="entry name" value="Fasciclin"/>
    <property type="match status" value="1"/>
</dbReference>
<dbReference type="InterPro" id="IPR036378">
    <property type="entry name" value="FAS1_dom_sf"/>
</dbReference>
<evidence type="ECO:0000259" key="3">
    <source>
        <dbReference type="PROSITE" id="PS51782"/>
    </source>
</evidence>
<feature type="domain" description="FAS1" evidence="2">
    <location>
        <begin position="74"/>
        <end position="215"/>
    </location>
</feature>
<dbReference type="InterPro" id="IPR018392">
    <property type="entry name" value="LysM"/>
</dbReference>
<feature type="signal peptide" evidence="1">
    <location>
        <begin position="1"/>
        <end position="19"/>
    </location>
</feature>
<dbReference type="SMART" id="SM00554">
    <property type="entry name" value="FAS1"/>
    <property type="match status" value="1"/>
</dbReference>
<gene>
    <name evidence="4" type="ORF">C2E21_2998</name>
</gene>
<feature type="domain" description="LysM" evidence="3">
    <location>
        <begin position="241"/>
        <end position="286"/>
    </location>
</feature>
<dbReference type="EMBL" id="LHPG02000005">
    <property type="protein sequence ID" value="PRW58483.1"/>
    <property type="molecule type" value="Genomic_DNA"/>
</dbReference>
<keyword evidence="1" id="KW-0732">Signal</keyword>
<evidence type="ECO:0000256" key="1">
    <source>
        <dbReference type="SAM" id="SignalP"/>
    </source>
</evidence>
<dbReference type="SMR" id="A0A2P6TWP4"/>